<keyword evidence="2" id="KW-1185">Reference proteome</keyword>
<dbReference type="Proteomes" id="UP000198287">
    <property type="component" value="Unassembled WGS sequence"/>
</dbReference>
<name>A0A226DVD8_FOLCA</name>
<gene>
    <name evidence="1" type="ORF">Fcan01_15700</name>
</gene>
<dbReference type="OrthoDB" id="2382755at2759"/>
<evidence type="ECO:0008006" key="3">
    <source>
        <dbReference type="Google" id="ProtNLM"/>
    </source>
</evidence>
<evidence type="ECO:0000313" key="2">
    <source>
        <dbReference type="Proteomes" id="UP000198287"/>
    </source>
</evidence>
<dbReference type="AlphaFoldDB" id="A0A226DVD8"/>
<proteinExistence type="predicted"/>
<dbReference type="EMBL" id="LNIX01000010">
    <property type="protein sequence ID" value="OXA49213.1"/>
    <property type="molecule type" value="Genomic_DNA"/>
</dbReference>
<comment type="caution">
    <text evidence="1">The sequence shown here is derived from an EMBL/GenBank/DDBJ whole genome shotgun (WGS) entry which is preliminary data.</text>
</comment>
<reference evidence="1 2" key="1">
    <citation type="submission" date="2015-12" db="EMBL/GenBank/DDBJ databases">
        <title>The genome of Folsomia candida.</title>
        <authorList>
            <person name="Faddeeva A."/>
            <person name="Derks M.F."/>
            <person name="Anvar Y."/>
            <person name="Smit S."/>
            <person name="Van Straalen N."/>
            <person name="Roelofs D."/>
        </authorList>
    </citation>
    <scope>NUCLEOTIDE SEQUENCE [LARGE SCALE GENOMIC DNA]</scope>
    <source>
        <strain evidence="1 2">VU population</strain>
        <tissue evidence="1">Whole body</tissue>
    </source>
</reference>
<accession>A0A226DVD8</accession>
<protein>
    <recommendedName>
        <fullName evidence="3">F-box domain-containing protein</fullName>
    </recommendedName>
</protein>
<sequence>MDFESNDRPIIPPHLAVTLPEIVREIVSFIPNHDLCKNVTLVSRGWEDAARKLLVSRVRVNLTPQNMASYLELTKIRGNHNKRVFLSYFNFENLSPEESNLLENFTSTATAPITELRLDYFPYGAIHPFVVSLFSHCPKLEFVSFAPRPFKIPTIKSSHPKGVSFPKVEKFEIFMTPDYSDFDEFMNSLSLTDFLEIVSIFPNLKTLRCGTLPENIVEYFLSDKASTSEISVRLRNMGTPISIQNRSLFLTRVEFKVGLLNNSANYAVILAIFADQLEKLKLTAEYNLPRKVFDMNNAQVLLTITFPEVLPRLKCLAIGIPKNSRFGSPGRRMVPGLNLKFGGYSTQFPSLEKLVLSKVGECEIRYRSQDDELGEQEWFEVWAGFLSKYFLKGECLTVRDVRTPSPPGKRVGFRLFQKVGGARNTDNLVWEVGDYSDFYERISTTFPNLRWETFEGVNSEKGGRMGADRVRVGITGEEWVEV</sequence>
<evidence type="ECO:0000313" key="1">
    <source>
        <dbReference type="EMBL" id="OXA49213.1"/>
    </source>
</evidence>
<organism evidence="1 2">
    <name type="scientific">Folsomia candida</name>
    <name type="common">Springtail</name>
    <dbReference type="NCBI Taxonomy" id="158441"/>
    <lineage>
        <taxon>Eukaryota</taxon>
        <taxon>Metazoa</taxon>
        <taxon>Ecdysozoa</taxon>
        <taxon>Arthropoda</taxon>
        <taxon>Hexapoda</taxon>
        <taxon>Collembola</taxon>
        <taxon>Entomobryomorpha</taxon>
        <taxon>Isotomoidea</taxon>
        <taxon>Isotomidae</taxon>
        <taxon>Proisotominae</taxon>
        <taxon>Folsomia</taxon>
    </lineage>
</organism>